<keyword evidence="3" id="KW-0812">Transmembrane</keyword>
<keyword evidence="3" id="KW-1133">Transmembrane helix</keyword>
<evidence type="ECO:0000256" key="2">
    <source>
        <dbReference type="ARBA" id="ARBA00012438"/>
    </source>
</evidence>
<dbReference type="InterPro" id="IPR003661">
    <property type="entry name" value="HisK_dim/P_dom"/>
</dbReference>
<evidence type="ECO:0000313" key="5">
    <source>
        <dbReference type="EMBL" id="MEM5947324.1"/>
    </source>
</evidence>
<accession>A0ABU9UA14</accession>
<keyword evidence="3" id="KW-0472">Membrane</keyword>
<evidence type="ECO:0000256" key="3">
    <source>
        <dbReference type="SAM" id="Phobius"/>
    </source>
</evidence>
<reference evidence="5 6" key="1">
    <citation type="submission" date="2024-03" db="EMBL/GenBank/DDBJ databases">
        <title>Ignisphaera cupida sp. nov., a hyperthermophilic hydrolytic archaeon from a hot spring of Kamchatka, and proposal of Ignisphaeraceae fam. nov.</title>
        <authorList>
            <person name="Podosokorskaya O.A."/>
            <person name="Elcheninov A.G."/>
            <person name="Maltseva A.I."/>
            <person name="Zayulina K.S."/>
            <person name="Novikov A."/>
            <person name="Merkel A.Y."/>
        </authorList>
    </citation>
    <scope>NUCLEOTIDE SEQUENCE [LARGE SCALE GENOMIC DNA]</scope>
    <source>
        <strain evidence="5 6">38H-sp</strain>
    </source>
</reference>
<comment type="catalytic activity">
    <reaction evidence="1">
        <text>ATP + protein L-histidine = ADP + protein N-phospho-L-histidine.</text>
        <dbReference type="EC" id="2.7.13.3"/>
    </reaction>
</comment>
<protein>
    <recommendedName>
        <fullName evidence="2">histidine kinase</fullName>
        <ecNumber evidence="2">2.7.13.3</ecNumber>
    </recommendedName>
</protein>
<organism evidence="5 6">
    <name type="scientific">Rarispira pelagica</name>
    <dbReference type="NCBI Taxonomy" id="3141764"/>
    <lineage>
        <taxon>Bacteria</taxon>
        <taxon>Pseudomonadati</taxon>
        <taxon>Spirochaetota</taxon>
        <taxon>Spirochaetia</taxon>
        <taxon>Winmispirales</taxon>
        <taxon>Winmispiraceae</taxon>
        <taxon>Rarispira</taxon>
    </lineage>
</organism>
<evidence type="ECO:0000313" key="6">
    <source>
        <dbReference type="Proteomes" id="UP001466331"/>
    </source>
</evidence>
<dbReference type="Gene3D" id="3.30.565.10">
    <property type="entry name" value="Histidine kinase-like ATPase, C-terminal domain"/>
    <property type="match status" value="1"/>
</dbReference>
<comment type="caution">
    <text evidence="5">The sequence shown here is derived from an EMBL/GenBank/DDBJ whole genome shotgun (WGS) entry which is preliminary data.</text>
</comment>
<dbReference type="EMBL" id="JBCHKQ010000001">
    <property type="protein sequence ID" value="MEM5947324.1"/>
    <property type="molecule type" value="Genomic_DNA"/>
</dbReference>
<evidence type="ECO:0000256" key="1">
    <source>
        <dbReference type="ARBA" id="ARBA00000085"/>
    </source>
</evidence>
<dbReference type="RefSeq" id="WP_420068773.1">
    <property type="nucleotide sequence ID" value="NZ_JBCHKQ010000001.1"/>
</dbReference>
<sequence length="673" mass="76013">MKQELFKKTDRFFKRTRLWVASIIIIANILALWLLVFYARYYMALNMQRAIRVAEAEATELVVQGHYEAKMLVSIPGMRDILSSSDNDVISTALESIVSDSGVFSSAVLITKAGISLFSTDERFHKAALWREPYYKHIAVKKTGELFTYGVYFSPVFFEPACVYIYIVPNSDRALVFYLDMTEFRKRALYGYNSAFNVDIFFTDLLGYPFLSEDFDENSAGYEKFLVSRGYGIGSYTDKKGISWFFSFKWLDDISMFVITRVKKVDFLSMLWPLAGSLWFFSVLVFIGYSVWNSRIYLHLVLPLRKLVITSSVIAEKKGDNSYEDEISFIDAAVRKGLIERAGAISFPIPLVFIVMEASGKVLKKGGQLASYFINLEEGDSFPSQVAEPSAFENDVAVLKGGQKQVVVSYSVFSDNGTQPVEGVMVMLPDSNRLLLLLTVSRDFVSDELNKMYLLETMGNVLGSVADSFSNILTGIKGNLDLLIRDKELSSIDNNRVDAILSELARAGKISRQLLAFSNGMSFRPENVVLSSILSSALSSLSDERRKRVDVISDPSIELKLDETLFSHALCNVFDFIFARLSSSRVEVRIFMSGNRPVYGAPEGDYICISIFARSLFISEEEVRWIFKPYEKTGFSVELLGMPVAYQILKRHKGYMLFNSHLDGTSIDMFIPE</sequence>
<feature type="transmembrane region" description="Helical" evidence="3">
    <location>
        <begin position="18"/>
        <end position="39"/>
    </location>
</feature>
<keyword evidence="6" id="KW-1185">Reference proteome</keyword>
<dbReference type="EC" id="2.7.13.3" evidence="2"/>
<dbReference type="InterPro" id="IPR005467">
    <property type="entry name" value="His_kinase_dom"/>
</dbReference>
<dbReference type="InterPro" id="IPR036890">
    <property type="entry name" value="HATPase_C_sf"/>
</dbReference>
<proteinExistence type="predicted"/>
<feature type="transmembrane region" description="Helical" evidence="3">
    <location>
        <begin position="271"/>
        <end position="292"/>
    </location>
</feature>
<feature type="domain" description="Histidine kinase" evidence="4">
    <location>
        <begin position="464"/>
        <end position="673"/>
    </location>
</feature>
<name>A0ABU9UA14_9SPIR</name>
<dbReference type="CDD" id="cd00082">
    <property type="entry name" value="HisKA"/>
    <property type="match status" value="1"/>
</dbReference>
<dbReference type="SUPFAM" id="SSF55874">
    <property type="entry name" value="ATPase domain of HSP90 chaperone/DNA topoisomerase II/histidine kinase"/>
    <property type="match status" value="1"/>
</dbReference>
<dbReference type="PROSITE" id="PS50109">
    <property type="entry name" value="HIS_KIN"/>
    <property type="match status" value="1"/>
</dbReference>
<gene>
    <name evidence="5" type="ORF">WKV44_02085</name>
</gene>
<evidence type="ECO:0000259" key="4">
    <source>
        <dbReference type="PROSITE" id="PS50109"/>
    </source>
</evidence>
<dbReference type="Proteomes" id="UP001466331">
    <property type="component" value="Unassembled WGS sequence"/>
</dbReference>
<dbReference type="Gene3D" id="1.10.287.130">
    <property type="match status" value="1"/>
</dbReference>